<dbReference type="GO" id="GO:0005737">
    <property type="term" value="C:cytoplasm"/>
    <property type="evidence" value="ECO:0007669"/>
    <property type="project" value="UniProtKB-SubCell"/>
</dbReference>
<feature type="domain" description="PhoU" evidence="8">
    <location>
        <begin position="122"/>
        <end position="203"/>
    </location>
</feature>
<dbReference type="Gene3D" id="1.20.58.220">
    <property type="entry name" value="Phosphate transport system protein phou homolog 2, domain 2"/>
    <property type="match status" value="1"/>
</dbReference>
<dbReference type="Pfam" id="PF01895">
    <property type="entry name" value="PhoU"/>
    <property type="match status" value="2"/>
</dbReference>
<evidence type="ECO:0000256" key="4">
    <source>
        <dbReference type="ARBA" id="ARBA00022448"/>
    </source>
</evidence>
<keyword evidence="10" id="KW-1185">Reference proteome</keyword>
<feature type="domain" description="PhoU" evidence="8">
    <location>
        <begin position="17"/>
        <end position="103"/>
    </location>
</feature>
<dbReference type="STRING" id="686624.SAMN04488242_0954"/>
<evidence type="ECO:0000256" key="3">
    <source>
        <dbReference type="ARBA" id="ARBA00011738"/>
    </source>
</evidence>
<dbReference type="GO" id="GO:0006817">
    <property type="term" value="P:phosphate ion transport"/>
    <property type="evidence" value="ECO:0007669"/>
    <property type="project" value="UniProtKB-KW"/>
</dbReference>
<evidence type="ECO:0000313" key="9">
    <source>
        <dbReference type="EMBL" id="SDL24828.1"/>
    </source>
</evidence>
<comment type="function">
    <text evidence="7">Plays a role in the regulation of phosphate uptake.</text>
</comment>
<accession>A0A1G9IHV9</accession>
<dbReference type="PIRSF" id="PIRSF003107">
    <property type="entry name" value="PhoU"/>
    <property type="match status" value="1"/>
</dbReference>
<reference evidence="9 10" key="1">
    <citation type="submission" date="2016-10" db="EMBL/GenBank/DDBJ databases">
        <authorList>
            <person name="de Groot N.N."/>
        </authorList>
    </citation>
    <scope>NUCLEOTIDE SEQUENCE [LARGE SCALE GENOMIC DNA]</scope>
    <source>
        <strain evidence="9 10">CGMCC 1.9159</strain>
    </source>
</reference>
<dbReference type="PANTHER" id="PTHR42930">
    <property type="entry name" value="PHOSPHATE-SPECIFIC TRANSPORT SYSTEM ACCESSORY PROTEIN PHOU"/>
    <property type="match status" value="1"/>
</dbReference>
<dbReference type="Proteomes" id="UP000199475">
    <property type="component" value="Unassembled WGS sequence"/>
</dbReference>
<dbReference type="EMBL" id="FNGP01000001">
    <property type="protein sequence ID" value="SDL24828.1"/>
    <property type="molecule type" value="Genomic_DNA"/>
</dbReference>
<comment type="subunit">
    <text evidence="3 7">Homodimer.</text>
</comment>
<dbReference type="GO" id="GO:0030643">
    <property type="term" value="P:intracellular phosphate ion homeostasis"/>
    <property type="evidence" value="ECO:0007669"/>
    <property type="project" value="InterPro"/>
</dbReference>
<dbReference type="OrthoDB" id="9814256at2"/>
<dbReference type="GO" id="GO:0045936">
    <property type="term" value="P:negative regulation of phosphate metabolic process"/>
    <property type="evidence" value="ECO:0007669"/>
    <property type="project" value="InterPro"/>
</dbReference>
<comment type="subcellular location">
    <subcellularLocation>
        <location evidence="1 7">Cytoplasm</location>
    </subcellularLocation>
</comment>
<evidence type="ECO:0000259" key="8">
    <source>
        <dbReference type="Pfam" id="PF01895"/>
    </source>
</evidence>
<evidence type="ECO:0000256" key="7">
    <source>
        <dbReference type="PIRNR" id="PIRNR003107"/>
    </source>
</evidence>
<name>A0A1G9IHV9_9ACTN</name>
<gene>
    <name evidence="9" type="ORF">SAMN04488242_0954</name>
</gene>
<dbReference type="AlphaFoldDB" id="A0A1G9IHV9"/>
<dbReference type="SUPFAM" id="SSF109755">
    <property type="entry name" value="PhoU-like"/>
    <property type="match status" value="1"/>
</dbReference>
<evidence type="ECO:0000256" key="1">
    <source>
        <dbReference type="ARBA" id="ARBA00004496"/>
    </source>
</evidence>
<proteinExistence type="inferred from homology"/>
<keyword evidence="5 7" id="KW-0963">Cytoplasm</keyword>
<evidence type="ECO:0000256" key="6">
    <source>
        <dbReference type="ARBA" id="ARBA00022592"/>
    </source>
</evidence>
<keyword evidence="6 7" id="KW-0592">Phosphate transport</keyword>
<dbReference type="InterPro" id="IPR038078">
    <property type="entry name" value="PhoU-like_sf"/>
</dbReference>
<dbReference type="RefSeq" id="WP_093249343.1">
    <property type="nucleotide sequence ID" value="NZ_FNGP01000001.1"/>
</dbReference>
<organism evidence="9 10">
    <name type="scientific">Tessaracoccus oleiagri</name>
    <dbReference type="NCBI Taxonomy" id="686624"/>
    <lineage>
        <taxon>Bacteria</taxon>
        <taxon>Bacillati</taxon>
        <taxon>Actinomycetota</taxon>
        <taxon>Actinomycetes</taxon>
        <taxon>Propionibacteriales</taxon>
        <taxon>Propionibacteriaceae</taxon>
        <taxon>Tessaracoccus</taxon>
    </lineage>
</organism>
<evidence type="ECO:0000256" key="2">
    <source>
        <dbReference type="ARBA" id="ARBA00008107"/>
    </source>
</evidence>
<sequence length="221" mass="24534">MRSSYHEELDGIIEQLVHMASLVETAMHDASESLINADLTKAEAVISGDAQLDALHEELEYKCLSLLALQAPVAGELRIVVSAIRVVFEFARMGDLAAHIAKIARLRYPEHAVPKDLEPNFIEMARIAEQMVQLAKTTLSEHDAEEAMKLAKVDADVDGLRREHFQVILDENWQGTVEDAVDVALLGRYYERFCDHAVAVGRRTIYLVTGAAPTGEDWPNA</sequence>
<dbReference type="PANTHER" id="PTHR42930:SF3">
    <property type="entry name" value="PHOSPHATE-SPECIFIC TRANSPORT SYSTEM ACCESSORY PROTEIN PHOU"/>
    <property type="match status" value="1"/>
</dbReference>
<dbReference type="InterPro" id="IPR026022">
    <property type="entry name" value="PhoU_dom"/>
</dbReference>
<protein>
    <recommendedName>
        <fullName evidence="7">Phosphate-specific transport system accessory protein PhoU</fullName>
    </recommendedName>
</protein>
<keyword evidence="4 7" id="KW-0813">Transport</keyword>
<evidence type="ECO:0000256" key="5">
    <source>
        <dbReference type="ARBA" id="ARBA00022490"/>
    </source>
</evidence>
<dbReference type="NCBIfam" id="TIGR02135">
    <property type="entry name" value="phoU_full"/>
    <property type="match status" value="1"/>
</dbReference>
<dbReference type="InterPro" id="IPR028366">
    <property type="entry name" value="PhoU"/>
</dbReference>
<dbReference type="FunFam" id="1.20.58.220:FF:000004">
    <property type="entry name" value="Phosphate-specific transport system accessory protein PhoU"/>
    <property type="match status" value="1"/>
</dbReference>
<comment type="similarity">
    <text evidence="2 7">Belongs to the PhoU family.</text>
</comment>
<evidence type="ECO:0000313" key="10">
    <source>
        <dbReference type="Proteomes" id="UP000199475"/>
    </source>
</evidence>